<dbReference type="SUPFAM" id="SSF55298">
    <property type="entry name" value="YjgF-like"/>
    <property type="match status" value="1"/>
</dbReference>
<dbReference type="InterPro" id="IPR035959">
    <property type="entry name" value="RutC-like_sf"/>
</dbReference>
<gene>
    <name evidence="4" type="ORF">HNR32_000250</name>
</gene>
<evidence type="ECO:0000256" key="2">
    <source>
        <dbReference type="PIRSR" id="PIRSR005965-1"/>
    </source>
</evidence>
<dbReference type="PIRSF" id="PIRSF005965">
    <property type="entry name" value="Chor_mut_AroH"/>
    <property type="match status" value="1"/>
</dbReference>
<dbReference type="EMBL" id="JACHFH010000002">
    <property type="protein sequence ID" value="MBB5335136.1"/>
    <property type="molecule type" value="Genomic_DNA"/>
</dbReference>
<keyword evidence="5" id="KW-1185">Reference proteome</keyword>
<reference evidence="4 5" key="1">
    <citation type="submission" date="2020-08" db="EMBL/GenBank/DDBJ databases">
        <title>Genomic Encyclopedia of Type Strains, Phase IV (KMG-IV): sequencing the most valuable type-strain genomes for metagenomic binning, comparative biology and taxonomic classification.</title>
        <authorList>
            <person name="Goeker M."/>
        </authorList>
    </citation>
    <scope>NUCLEOTIDE SEQUENCE [LARGE SCALE GENOMIC DNA]</scope>
    <source>
        <strain evidence="4 5">DSM 24661</strain>
    </source>
</reference>
<dbReference type="RefSeq" id="WP_183858959.1">
    <property type="nucleotide sequence ID" value="NZ_JACHFH010000002.1"/>
</dbReference>
<dbReference type="NCBIfam" id="TIGR01796">
    <property type="entry name" value="CM_mono_aroH"/>
    <property type="match status" value="1"/>
</dbReference>
<dbReference type="Proteomes" id="UP000559117">
    <property type="component" value="Unassembled WGS sequence"/>
</dbReference>
<name>A0A840UDG2_9FIRM</name>
<feature type="binding site" evidence="2">
    <location>
        <position position="5"/>
    </location>
    <ligand>
        <name>prephenate</name>
        <dbReference type="ChEBI" id="CHEBI:29934"/>
    </ligand>
</feature>
<comment type="catalytic activity">
    <reaction evidence="3">
        <text>chorismate = prephenate</text>
        <dbReference type="Rhea" id="RHEA:13897"/>
        <dbReference type="ChEBI" id="CHEBI:29748"/>
        <dbReference type="ChEBI" id="CHEBI:29934"/>
        <dbReference type="EC" id="5.4.99.5"/>
    </reaction>
</comment>
<dbReference type="AlphaFoldDB" id="A0A840UDG2"/>
<keyword evidence="2 3" id="KW-0028">Amino-acid biosynthesis</keyword>
<dbReference type="GO" id="GO:0008652">
    <property type="term" value="P:amino acid biosynthetic process"/>
    <property type="evidence" value="ECO:0007669"/>
    <property type="project" value="UniProtKB-UniRule"/>
</dbReference>
<accession>A0A840UDG2</accession>
<evidence type="ECO:0000313" key="4">
    <source>
        <dbReference type="EMBL" id="MBB5335136.1"/>
    </source>
</evidence>
<dbReference type="PANTHER" id="PTHR21164">
    <property type="entry name" value="CHORISMATE MUTASE"/>
    <property type="match status" value="1"/>
</dbReference>
<proteinExistence type="predicted"/>
<dbReference type="CDD" id="cd02185">
    <property type="entry name" value="AroH"/>
    <property type="match status" value="1"/>
</dbReference>
<dbReference type="Gene3D" id="3.30.1330.40">
    <property type="entry name" value="RutC-like"/>
    <property type="match status" value="1"/>
</dbReference>
<dbReference type="PROSITE" id="PS51167">
    <property type="entry name" value="CHORISMATE_MUT_1"/>
    <property type="match status" value="1"/>
</dbReference>
<feature type="binding site" evidence="2">
    <location>
        <position position="88"/>
    </location>
    <ligand>
        <name>prephenate</name>
        <dbReference type="ChEBI" id="CHEBI:29934"/>
    </ligand>
</feature>
<dbReference type="GO" id="GO:0004106">
    <property type="term" value="F:chorismate mutase activity"/>
    <property type="evidence" value="ECO:0007669"/>
    <property type="project" value="UniProtKB-UniRule"/>
</dbReference>
<dbReference type="UniPathway" id="UPA00120">
    <property type="reaction ID" value="UER00203"/>
</dbReference>
<organism evidence="4 5">
    <name type="scientific">Pectinatus brassicae</name>
    <dbReference type="NCBI Taxonomy" id="862415"/>
    <lineage>
        <taxon>Bacteria</taxon>
        <taxon>Bacillati</taxon>
        <taxon>Bacillota</taxon>
        <taxon>Negativicutes</taxon>
        <taxon>Selenomonadales</taxon>
        <taxon>Selenomonadaceae</taxon>
        <taxon>Pectinatus</taxon>
    </lineage>
</organism>
<feature type="binding site" evidence="2">
    <location>
        <position position="106"/>
    </location>
    <ligand>
        <name>prephenate</name>
        <dbReference type="ChEBI" id="CHEBI:29934"/>
    </ligand>
</feature>
<evidence type="ECO:0000256" key="3">
    <source>
        <dbReference type="PROSITE-ProRule" id="PRU00514"/>
    </source>
</evidence>
<dbReference type="PANTHER" id="PTHR21164:SF0">
    <property type="entry name" value="CHORISMATE MUTASE AROH"/>
    <property type="match status" value="1"/>
</dbReference>
<comment type="caution">
    <text evidence="4">The sequence shown here is derived from an EMBL/GenBank/DDBJ whole genome shotgun (WGS) entry which is preliminary data.</text>
</comment>
<protein>
    <recommendedName>
        <fullName evidence="1 3">chorismate mutase</fullName>
        <ecNumber evidence="1 3">5.4.99.5</ecNumber>
    </recommendedName>
</protein>
<dbReference type="EC" id="5.4.99.5" evidence="1 3"/>
<evidence type="ECO:0000256" key="1">
    <source>
        <dbReference type="NCBIfam" id="TIGR01796"/>
    </source>
</evidence>
<dbReference type="InterPro" id="IPR008243">
    <property type="entry name" value="Chorismate_mutase_AroH"/>
</dbReference>
<keyword evidence="3 4" id="KW-0413">Isomerase</keyword>
<dbReference type="GO" id="GO:0009073">
    <property type="term" value="P:aromatic amino acid family biosynthetic process"/>
    <property type="evidence" value="ECO:0007669"/>
    <property type="project" value="UniProtKB-UniRule"/>
</dbReference>
<dbReference type="GO" id="GO:0046417">
    <property type="term" value="P:chorismate metabolic process"/>
    <property type="evidence" value="ECO:0007669"/>
    <property type="project" value="TreeGrafter"/>
</dbReference>
<evidence type="ECO:0000313" key="5">
    <source>
        <dbReference type="Proteomes" id="UP000559117"/>
    </source>
</evidence>
<sequence length="120" mass="13418">MRGIRGAITVEKNEKTIVNEAVQELLQKIILANDINTEDIGAAIFSATTDIDVTFPAAAARKLAGWDMVPLFDAQQMAVDNSIEKCIRVLLLVDTDKKQNEIQHIYLRRAQNLRPDISKI</sequence>
<keyword evidence="2 3" id="KW-0057">Aromatic amino acid biosynthesis</keyword>
<dbReference type="Pfam" id="PF07736">
    <property type="entry name" value="CM_1"/>
    <property type="match status" value="1"/>
</dbReference>